<sequence>MLFANFALNLTIIQGGGMSNSAVFFVIFLKQATCNTYFKEVKIYHLGEMDMKIVALFPEAVEGQDNQLLNTKKALGLKTFLEERGQEFIILADNGEDLDKHLPDMDVIISAPFYPAYMTRERIEKAPNLKLAITAGVGSDHVDLAAASEHNIGVVEVTGSNTVSVAEHAVMDLLILLRNYEEGHRQSVEGEWNLSQVGNHAHELQHKTIGIFGFGRIGQLVAERLAPFNVTLQHYDPINQQDHKLSKFVSFDELVSTSDAITIHAPLTPETDNLFDKDVLSRMKKHSYLVNTARGKIVNRDALVEALASEHLQGYAGDVWYPQPAPADHPWRTMPRNAMTVHYSGMTLEAQKRIEDGVKDILERFFNHEPFQDKDIIVASGRIASKSYTAK</sequence>
<evidence type="ECO:0000256" key="10">
    <source>
        <dbReference type="RuleBase" id="RU003719"/>
    </source>
</evidence>
<dbReference type="AlphaFoldDB" id="A0A0E1XKJ6"/>
<dbReference type="InterPro" id="IPR029753">
    <property type="entry name" value="D-isomer_DH_CS"/>
</dbReference>
<dbReference type="NCBIfam" id="NF005750">
    <property type="entry name" value="PRK07574.1"/>
    <property type="match status" value="1"/>
</dbReference>
<dbReference type="GO" id="GO:0008720">
    <property type="term" value="F:D-lactate dehydrogenase (NAD+) activity"/>
    <property type="evidence" value="ECO:0007669"/>
    <property type="project" value="UniProtKB-EC"/>
</dbReference>
<gene>
    <name evidence="14" type="primary">pdxB</name>
    <name evidence="14" type="ORF">HMPREF0769_10303</name>
</gene>
<proteinExistence type="inferred from homology"/>
<dbReference type="EC" id="1.1.1.28" evidence="3"/>
<evidence type="ECO:0000256" key="2">
    <source>
        <dbReference type="ARBA" id="ARBA00005854"/>
    </source>
</evidence>
<dbReference type="PROSITE" id="PS00670">
    <property type="entry name" value="D_2_HYDROXYACID_DH_2"/>
    <property type="match status" value="1"/>
</dbReference>
<evidence type="ECO:0000256" key="6">
    <source>
        <dbReference type="ARBA" id="ARBA00023002"/>
    </source>
</evidence>
<dbReference type="CDD" id="cd05302">
    <property type="entry name" value="FDH"/>
    <property type="match status" value="1"/>
</dbReference>
<evidence type="ECO:0000256" key="11">
    <source>
        <dbReference type="SAM" id="Phobius"/>
    </source>
</evidence>
<protein>
    <recommendedName>
        <fullName evidence="5">D-lactate dehydrogenase</fullName>
        <ecNumber evidence="3">1.1.1.28</ecNumber>
        <ecNumber evidence="4">1.17.1.9</ecNumber>
    </recommendedName>
    <alternativeName>
        <fullName evidence="8">D-specific 2-hydroxyacid dehydrogenase</fullName>
    </alternativeName>
</protein>
<evidence type="ECO:0000256" key="1">
    <source>
        <dbReference type="ARBA" id="ARBA00000455"/>
    </source>
</evidence>
<dbReference type="Proteomes" id="UP000003455">
    <property type="component" value="Chromosome"/>
</dbReference>
<evidence type="ECO:0000256" key="3">
    <source>
        <dbReference type="ARBA" id="ARBA00012969"/>
    </source>
</evidence>
<evidence type="ECO:0000259" key="12">
    <source>
        <dbReference type="Pfam" id="PF00389"/>
    </source>
</evidence>
<dbReference type="SUPFAM" id="SSF52283">
    <property type="entry name" value="Formate/glycerate dehydrogenase catalytic domain-like"/>
    <property type="match status" value="1"/>
</dbReference>
<comment type="catalytic activity">
    <reaction evidence="9">
        <text>(R)-lactate + NAD(+) = pyruvate + NADH + H(+)</text>
        <dbReference type="Rhea" id="RHEA:16369"/>
        <dbReference type="ChEBI" id="CHEBI:15361"/>
        <dbReference type="ChEBI" id="CHEBI:15378"/>
        <dbReference type="ChEBI" id="CHEBI:16004"/>
        <dbReference type="ChEBI" id="CHEBI:57540"/>
        <dbReference type="ChEBI" id="CHEBI:57945"/>
        <dbReference type="EC" id="1.1.1.28"/>
    </reaction>
</comment>
<dbReference type="EMBL" id="ACJA02000001">
    <property type="protein sequence ID" value="EFH96301.1"/>
    <property type="molecule type" value="Genomic_DNA"/>
</dbReference>
<evidence type="ECO:0000259" key="13">
    <source>
        <dbReference type="Pfam" id="PF02826"/>
    </source>
</evidence>
<accession>A0A0E1XKJ6</accession>
<keyword evidence="11" id="KW-0472">Membrane</keyword>
<dbReference type="PANTHER" id="PTHR42938:SF9">
    <property type="entry name" value="FORMATE DEHYDROGENASE 1"/>
    <property type="match status" value="1"/>
</dbReference>
<name>A0A0E1XKJ6_STAAU</name>
<dbReference type="Pfam" id="PF02826">
    <property type="entry name" value="2-Hacid_dh_C"/>
    <property type="match status" value="1"/>
</dbReference>
<keyword evidence="7" id="KW-0520">NAD</keyword>
<dbReference type="PANTHER" id="PTHR42938">
    <property type="entry name" value="FORMATE DEHYDROGENASE 1"/>
    <property type="match status" value="1"/>
</dbReference>
<dbReference type="GO" id="GO:0008863">
    <property type="term" value="F:formate dehydrogenase (NAD+) activity"/>
    <property type="evidence" value="ECO:0007669"/>
    <property type="project" value="UniProtKB-EC"/>
</dbReference>
<evidence type="ECO:0000256" key="7">
    <source>
        <dbReference type="ARBA" id="ARBA00023027"/>
    </source>
</evidence>
<evidence type="ECO:0000256" key="8">
    <source>
        <dbReference type="ARBA" id="ARBA00030947"/>
    </source>
</evidence>
<dbReference type="InterPro" id="IPR033689">
    <property type="entry name" value="FDH_NAD-dep"/>
</dbReference>
<evidence type="ECO:0000256" key="9">
    <source>
        <dbReference type="ARBA" id="ARBA00049040"/>
    </source>
</evidence>
<organism evidence="14">
    <name type="scientific">Staphylococcus aureus subsp. aureus MN8</name>
    <dbReference type="NCBI Taxonomy" id="548470"/>
    <lineage>
        <taxon>Bacteria</taxon>
        <taxon>Bacillati</taxon>
        <taxon>Bacillota</taxon>
        <taxon>Bacilli</taxon>
        <taxon>Bacillales</taxon>
        <taxon>Staphylococcaceae</taxon>
        <taxon>Staphylococcus</taxon>
    </lineage>
</organism>
<dbReference type="EC" id="1.17.1.9" evidence="4"/>
<dbReference type="PROSITE" id="PS00065">
    <property type="entry name" value="D_2_HYDROXYACID_DH_1"/>
    <property type="match status" value="1"/>
</dbReference>
<feature type="domain" description="D-isomer specific 2-hydroxyacid dehydrogenase NAD-binding" evidence="13">
    <location>
        <begin position="171"/>
        <end position="343"/>
    </location>
</feature>
<comment type="caution">
    <text evidence="14">The sequence shown here is derived from an EMBL/GenBank/DDBJ whole genome shotgun (WGS) entry which is preliminary data.</text>
</comment>
<dbReference type="InterPro" id="IPR036291">
    <property type="entry name" value="NAD(P)-bd_dom_sf"/>
</dbReference>
<feature type="transmembrane region" description="Helical" evidence="11">
    <location>
        <begin position="6"/>
        <end position="29"/>
    </location>
</feature>
<dbReference type="InterPro" id="IPR029752">
    <property type="entry name" value="D-isomer_DH_CS1"/>
</dbReference>
<keyword evidence="11" id="KW-0812">Transmembrane</keyword>
<evidence type="ECO:0000256" key="5">
    <source>
        <dbReference type="ARBA" id="ARBA00014095"/>
    </source>
</evidence>
<dbReference type="GO" id="GO:0051287">
    <property type="term" value="F:NAD binding"/>
    <property type="evidence" value="ECO:0007669"/>
    <property type="project" value="InterPro"/>
</dbReference>
<evidence type="ECO:0000256" key="4">
    <source>
        <dbReference type="ARBA" id="ARBA00013128"/>
    </source>
</evidence>
<evidence type="ECO:0000313" key="14">
    <source>
        <dbReference type="EMBL" id="EFH96301.1"/>
    </source>
</evidence>
<dbReference type="InterPro" id="IPR006139">
    <property type="entry name" value="D-isomer_2_OHA_DH_cat_dom"/>
</dbReference>
<dbReference type="Gene3D" id="3.40.50.720">
    <property type="entry name" value="NAD(P)-binding Rossmann-like Domain"/>
    <property type="match status" value="2"/>
</dbReference>
<dbReference type="HOGENOM" id="CLU_019796_0_0_9"/>
<dbReference type="SUPFAM" id="SSF51735">
    <property type="entry name" value="NAD(P)-binding Rossmann-fold domains"/>
    <property type="match status" value="1"/>
</dbReference>
<keyword evidence="6 10" id="KW-0560">Oxidoreductase</keyword>
<comment type="similarity">
    <text evidence="2 10">Belongs to the D-isomer specific 2-hydroxyacid dehydrogenase family.</text>
</comment>
<reference evidence="14" key="1">
    <citation type="submission" date="2010-05" db="EMBL/GenBank/DDBJ databases">
        <authorList>
            <person name="Muzny D."/>
            <person name="Qin X."/>
            <person name="Buhay C."/>
            <person name="Dugan-Rocha S."/>
            <person name="Ding Y."/>
            <person name="Chen G."/>
            <person name="Hawes A."/>
            <person name="Holder M."/>
            <person name="Jhangiani S."/>
            <person name="Johnson A."/>
            <person name="Khan Z."/>
            <person name="Li Z."/>
            <person name="Liu W."/>
            <person name="Liu X."/>
            <person name="Perez L."/>
            <person name="Shen H."/>
            <person name="Wang Q."/>
            <person name="Watt J."/>
            <person name="Xi L."/>
            <person name="Xin Y."/>
            <person name="Zhou J."/>
            <person name="Deng J."/>
            <person name="Jiang H."/>
            <person name="Liu Y."/>
            <person name="Qu J."/>
            <person name="Song X.-Z."/>
            <person name="Zhang L."/>
            <person name="Villasana D."/>
            <person name="Johnson A."/>
            <person name="Liu J."/>
            <person name="Liyanage D."/>
            <person name="Lorensuhewa L."/>
            <person name="Robinson T."/>
            <person name="Song A."/>
            <person name="Song B.-B."/>
            <person name="Dinh H."/>
            <person name="Thornton R."/>
            <person name="Coyle M."/>
            <person name="Francisco L."/>
            <person name="Jackson L."/>
            <person name="Javaid M."/>
            <person name="Korchina V."/>
            <person name="Kovar C."/>
            <person name="Mata R."/>
            <person name="Mathew T."/>
            <person name="Ngo R."/>
            <person name="Nguyen L."/>
            <person name="Nguyen N."/>
            <person name="Okwuonu G."/>
            <person name="Ongeri F."/>
            <person name="Pham C."/>
            <person name="Simmons D."/>
            <person name="Wilczek-Boney K."/>
            <person name="Hale W."/>
            <person name="Jakkamsetti A."/>
            <person name="Pham P."/>
            <person name="Ruth R."/>
            <person name="San Lucas F."/>
            <person name="Warren J."/>
            <person name="Zhang J."/>
            <person name="Zhao Z."/>
            <person name="Zhou C."/>
            <person name="Zhu D."/>
            <person name="Lee S."/>
            <person name="Bess C."/>
            <person name="Blankenburg K."/>
            <person name="Forbes L."/>
            <person name="Fu Q."/>
            <person name="Gubbala S."/>
            <person name="Hirani K."/>
            <person name="Jayaseelan J.C."/>
            <person name="Lara F."/>
            <person name="Munidasa M."/>
            <person name="Palculict T."/>
            <person name="Patil S."/>
            <person name="Pu L.-L."/>
            <person name="Saada N."/>
            <person name="Tang L."/>
            <person name="Weissenberger G."/>
            <person name="Zhu Y."/>
            <person name="Hemphill L."/>
            <person name="Shang Y."/>
            <person name="Youmans B."/>
            <person name="Ayvaz T."/>
            <person name="Ross M."/>
            <person name="Santibanez J."/>
            <person name="Aqrawi P."/>
            <person name="Gross S."/>
            <person name="Joshi V."/>
            <person name="Fowler G."/>
            <person name="Nazareth L."/>
            <person name="Reid J."/>
            <person name="Worley K."/>
            <person name="Petrosino J."/>
            <person name="Highlander S."/>
            <person name="Gibbs R."/>
        </authorList>
    </citation>
    <scope>NUCLEOTIDE SEQUENCE [LARGE SCALE GENOMIC DNA]</scope>
    <source>
        <strain evidence="14">MN8</strain>
    </source>
</reference>
<feature type="domain" description="D-isomer specific 2-hydroxyacid dehydrogenase catalytic" evidence="12">
    <location>
        <begin position="92"/>
        <end position="370"/>
    </location>
</feature>
<keyword evidence="11" id="KW-1133">Transmembrane helix</keyword>
<comment type="catalytic activity">
    <reaction evidence="1">
        <text>formate + NAD(+) = CO2 + NADH</text>
        <dbReference type="Rhea" id="RHEA:15985"/>
        <dbReference type="ChEBI" id="CHEBI:15740"/>
        <dbReference type="ChEBI" id="CHEBI:16526"/>
        <dbReference type="ChEBI" id="CHEBI:57540"/>
        <dbReference type="ChEBI" id="CHEBI:57945"/>
        <dbReference type="EC" id="1.17.1.9"/>
    </reaction>
</comment>
<dbReference type="Pfam" id="PF00389">
    <property type="entry name" value="2-Hacid_dh"/>
    <property type="match status" value="1"/>
</dbReference>
<dbReference type="InterPro" id="IPR006140">
    <property type="entry name" value="D-isomer_DH_NAD-bd"/>
</dbReference>